<dbReference type="RefSeq" id="WP_089355885.1">
    <property type="nucleotide sequence ID" value="NZ_FZPD01000002.1"/>
</dbReference>
<proteinExistence type="predicted"/>
<reference evidence="3 4" key="1">
    <citation type="submission" date="2017-06" db="EMBL/GenBank/DDBJ databases">
        <authorList>
            <person name="Kim H.J."/>
            <person name="Triplett B.A."/>
        </authorList>
    </citation>
    <scope>NUCLEOTIDE SEQUENCE [LARGE SCALE GENOMIC DNA]</scope>
    <source>
        <strain evidence="3 4">DSM 19307</strain>
    </source>
</reference>
<feature type="domain" description="Secretion system C-terminal sorting" evidence="2">
    <location>
        <begin position="374"/>
        <end position="442"/>
    </location>
</feature>
<dbReference type="InterPro" id="IPR026444">
    <property type="entry name" value="Secre_tail"/>
</dbReference>
<dbReference type="Proteomes" id="UP000198393">
    <property type="component" value="Unassembled WGS sequence"/>
</dbReference>
<evidence type="ECO:0000313" key="4">
    <source>
        <dbReference type="Proteomes" id="UP000198393"/>
    </source>
</evidence>
<evidence type="ECO:0000313" key="3">
    <source>
        <dbReference type="EMBL" id="SNS75923.1"/>
    </source>
</evidence>
<protein>
    <submittedName>
        <fullName evidence="3">Por secretion system C-terminal sorting domain-containing protein</fullName>
    </submittedName>
</protein>
<dbReference type="NCBIfam" id="TIGR04183">
    <property type="entry name" value="Por_Secre_tail"/>
    <property type="match status" value="1"/>
</dbReference>
<gene>
    <name evidence="3" type="ORF">SAMN05421640_1124</name>
</gene>
<accession>A0A239H534</accession>
<dbReference type="Pfam" id="PF18962">
    <property type="entry name" value="Por_Secre_tail"/>
    <property type="match status" value="1"/>
</dbReference>
<sequence>METGITLKKLAFILLSLTSGILLCQDFSNQDNVSGQFTHKLTKISYGDFVQEFEYNNHGLIVKELSYDSNSSKTIKYIYNDHAKVALIEETDCSLSAPCETTETVYEYDLDGYISLARQYTDNTDYTVVTVYRRNSDGNPTIVMSTYSEITTSGDLIESTRRQLFEYDSLKRKIKHTNQYLSQTTSNWITNSTDQYAYTEKTTEVVSSIASSKFKVLRSYNTPNKELLVNSKTYEWLDASDEWGLISAFELELDENDNPIESLQYEWSYKSDKLVPWQKMDFIYDEAGNITRKAVWSFSENEQTWTRHYIDKYSYKKGLYFNQVAGAHWVSRLYGNIMPASRNRSIWNGEWEASSEIQYFYQALSLAKEDISLVYPNPASSIVSFDLSNSNEAQLILYDAQGANVVEQTIQTSRSISIQDLKKGTYYYRIVTEGNVQTGKLIKD</sequence>
<dbReference type="OrthoDB" id="9813435at2"/>
<organism evidence="3 4">
    <name type="scientific">Ekhidna lutea</name>
    <dbReference type="NCBI Taxonomy" id="447679"/>
    <lineage>
        <taxon>Bacteria</taxon>
        <taxon>Pseudomonadati</taxon>
        <taxon>Bacteroidota</taxon>
        <taxon>Cytophagia</taxon>
        <taxon>Cytophagales</taxon>
        <taxon>Reichenbachiellaceae</taxon>
        <taxon>Ekhidna</taxon>
    </lineage>
</organism>
<dbReference type="AlphaFoldDB" id="A0A239H534"/>
<name>A0A239H534_EKHLU</name>
<dbReference type="EMBL" id="FZPD01000002">
    <property type="protein sequence ID" value="SNS75923.1"/>
    <property type="molecule type" value="Genomic_DNA"/>
</dbReference>
<evidence type="ECO:0000256" key="1">
    <source>
        <dbReference type="SAM" id="SignalP"/>
    </source>
</evidence>
<keyword evidence="4" id="KW-1185">Reference proteome</keyword>
<feature type="signal peptide" evidence="1">
    <location>
        <begin position="1"/>
        <end position="24"/>
    </location>
</feature>
<feature type="chain" id="PRO_5012376233" evidence="1">
    <location>
        <begin position="25"/>
        <end position="444"/>
    </location>
</feature>
<evidence type="ECO:0000259" key="2">
    <source>
        <dbReference type="Pfam" id="PF18962"/>
    </source>
</evidence>
<keyword evidence="1" id="KW-0732">Signal</keyword>